<feature type="repeat" description="HEAT" evidence="2">
    <location>
        <begin position="642"/>
        <end position="680"/>
    </location>
</feature>
<feature type="repeat" description="HEAT" evidence="2">
    <location>
        <begin position="289"/>
        <end position="327"/>
    </location>
</feature>
<reference evidence="5" key="1">
    <citation type="submission" date="2022-01" db="EMBL/GenBank/DDBJ databases">
        <authorList>
            <person name="King R."/>
        </authorList>
    </citation>
    <scope>NUCLEOTIDE SEQUENCE</scope>
</reference>
<dbReference type="Proteomes" id="UP001153712">
    <property type="component" value="Chromosome 12"/>
</dbReference>
<dbReference type="GO" id="GO:0019888">
    <property type="term" value="F:protein phosphatase regulator activity"/>
    <property type="evidence" value="ECO:0007669"/>
    <property type="project" value="TreeGrafter"/>
</dbReference>
<evidence type="ECO:0000256" key="1">
    <source>
        <dbReference type="ARBA" id="ARBA00022737"/>
    </source>
</evidence>
<keyword evidence="6" id="KW-1185">Reference proteome</keyword>
<feature type="coiled-coil region" evidence="3">
    <location>
        <begin position="878"/>
        <end position="905"/>
    </location>
</feature>
<keyword evidence="3" id="KW-0175">Coiled coil</keyword>
<name>A0A9N9TL01_PHYSR</name>
<dbReference type="InterPro" id="IPR016024">
    <property type="entry name" value="ARM-type_fold"/>
</dbReference>
<dbReference type="AlphaFoldDB" id="A0A9N9TL01"/>
<evidence type="ECO:0000256" key="3">
    <source>
        <dbReference type="SAM" id="Coils"/>
    </source>
</evidence>
<evidence type="ECO:0000313" key="6">
    <source>
        <dbReference type="Proteomes" id="UP001153712"/>
    </source>
</evidence>
<dbReference type="InterPro" id="IPR011989">
    <property type="entry name" value="ARM-like"/>
</dbReference>
<evidence type="ECO:0000313" key="5">
    <source>
        <dbReference type="EMBL" id="CAG9856795.1"/>
    </source>
</evidence>
<dbReference type="OrthoDB" id="340346at2759"/>
<feature type="compositionally biased region" description="Polar residues" evidence="4">
    <location>
        <begin position="557"/>
        <end position="572"/>
    </location>
</feature>
<dbReference type="EMBL" id="OU900105">
    <property type="protein sequence ID" value="CAG9856795.1"/>
    <property type="molecule type" value="Genomic_DNA"/>
</dbReference>
<evidence type="ECO:0008006" key="7">
    <source>
        <dbReference type="Google" id="ProtNLM"/>
    </source>
</evidence>
<organism evidence="5 6">
    <name type="scientific">Phyllotreta striolata</name>
    <name type="common">Striped flea beetle</name>
    <name type="synonym">Crioceris striolata</name>
    <dbReference type="NCBI Taxonomy" id="444603"/>
    <lineage>
        <taxon>Eukaryota</taxon>
        <taxon>Metazoa</taxon>
        <taxon>Ecdysozoa</taxon>
        <taxon>Arthropoda</taxon>
        <taxon>Hexapoda</taxon>
        <taxon>Insecta</taxon>
        <taxon>Pterygota</taxon>
        <taxon>Neoptera</taxon>
        <taxon>Endopterygota</taxon>
        <taxon>Coleoptera</taxon>
        <taxon>Polyphaga</taxon>
        <taxon>Cucujiformia</taxon>
        <taxon>Chrysomeloidea</taxon>
        <taxon>Chrysomelidae</taxon>
        <taxon>Galerucinae</taxon>
        <taxon>Alticini</taxon>
        <taxon>Phyllotreta</taxon>
    </lineage>
</organism>
<protein>
    <recommendedName>
        <fullName evidence="7">Serine/threonine-protein phosphatase 4 regulatory subunit 1</fullName>
    </recommendedName>
</protein>
<dbReference type="InterPro" id="IPR051023">
    <property type="entry name" value="PP2A_Regulatory_Subunit_A"/>
</dbReference>
<evidence type="ECO:0000256" key="4">
    <source>
        <dbReference type="SAM" id="MobiDB-lite"/>
    </source>
</evidence>
<accession>A0A9N9TL01</accession>
<dbReference type="PROSITE" id="PS50077">
    <property type="entry name" value="HEAT_REPEAT"/>
    <property type="match status" value="2"/>
</dbReference>
<gene>
    <name evidence="5" type="ORF">PHYEVI_LOCUS3208</name>
</gene>
<dbReference type="InterPro" id="IPR021133">
    <property type="entry name" value="HEAT_type_2"/>
</dbReference>
<evidence type="ECO:0000256" key="2">
    <source>
        <dbReference type="PROSITE-ProRule" id="PRU00103"/>
    </source>
</evidence>
<dbReference type="SUPFAM" id="SSF48371">
    <property type="entry name" value="ARM repeat"/>
    <property type="match status" value="1"/>
</dbReference>
<feature type="compositionally biased region" description="Polar residues" evidence="4">
    <location>
        <begin position="469"/>
        <end position="481"/>
    </location>
</feature>
<dbReference type="PANTHER" id="PTHR10648:SF1">
    <property type="entry name" value="SERINE_THREONINE-PROTEIN PHOSPHATASE 4 REGULATORY SUBUNIT 1"/>
    <property type="match status" value="1"/>
</dbReference>
<sequence length="911" mass="102508">MPIHVRPAWPWIFLFFVKSYSFFWRRFMSGMVVGGIEDDASMTPLMRIQKYAQANTIIERQQVAKVVLQELRTCPEKLAPDLPEIMKILGQMSDEPILRSELLEEIPHIAAEAIQCSNGDGAFKNVVSDYLIPLVVRSLGCTDNTLIAHSTLINLIKQGFITKLQAEIQVCPAILALTKLESTTAKDVNKAAINLMSKLAPLLGRDVTERVFLGRFIELCSSPTFHIRKICAAHFGYFAAVVSKEVVEKILVPEYLTLCTDTRDVRKACADVITYLSCTCSRASKVEKLAPVFGSLLQDECQWVRASAFRSLGFFISTFAEPPITELDFSSNDELVLVCANGVEYMISSLSVTSIPLFDTGKDDGNFMMNSLIFEFKENDSLPCLSPSDIFKTDNDVVDVNFNGENKLEQLDNVKIDSAIDKLIGKSNEEPSVIFHNSKCDNTSEIVNNELKDGMQNIKLIVDNKGNSTNNEISQLVSNNSDGDHQNTKDSNDNENKVNNMNNNACDTLEDDLRLFYSHNYWYISPDMPLDPNLVAGDAYSTNHSRNSTIEEKSENKSNNSTTITVSENDVTSTSDDSVIVNNISVNTEPDQTIVPQILIDSFVSMTYSSNTLNIEHEMIYHCAYYMPAVVMTLGREHWNLLENTVFALAGDVQYKVRRIVASSLHELATILGPELATNSLTILFEGFLKDLDEVRIGVLKNLTSFLEVIHPCKRNTYLPRLIGFLQTDNEWNWRFREELAVQLLEAIELFKPSDVAKHFGIIALQLLYDKVAAVRTVAVNLVTEIVTYISSEPNLTCSLLRKLVEGLAHSKNWKRRQTFCLLCTELLKEDALDPEQFTCEVMPHLLDLSWDPVANVRLVVARCISNLIFGEYSDYFANSSNENYNGLENVLRRLQADKDNDVRQSAERKF</sequence>
<feature type="region of interest" description="Disordered" evidence="4">
    <location>
        <begin position="469"/>
        <end position="500"/>
    </location>
</feature>
<dbReference type="Gene3D" id="1.25.10.10">
    <property type="entry name" value="Leucine-rich Repeat Variant"/>
    <property type="match status" value="2"/>
</dbReference>
<feature type="region of interest" description="Disordered" evidence="4">
    <location>
        <begin position="545"/>
        <end position="572"/>
    </location>
</feature>
<dbReference type="GO" id="GO:0005737">
    <property type="term" value="C:cytoplasm"/>
    <property type="evidence" value="ECO:0007669"/>
    <property type="project" value="TreeGrafter"/>
</dbReference>
<feature type="compositionally biased region" description="Basic and acidic residues" evidence="4">
    <location>
        <begin position="482"/>
        <end position="496"/>
    </location>
</feature>
<proteinExistence type="predicted"/>
<dbReference type="PANTHER" id="PTHR10648">
    <property type="entry name" value="SERINE/THREONINE-PROTEIN PHOSPHATASE PP2A 65 KDA REGULATORY SUBUNIT"/>
    <property type="match status" value="1"/>
</dbReference>
<keyword evidence="1" id="KW-0677">Repeat</keyword>